<sequence length="59" mass="6996">RSGNGGLRGDIKLFQPYWSKMFEINKKKKVYPRLPDVWGKKDIPYYIIVFPFPDQSTEC</sequence>
<dbReference type="EMBL" id="QRIN01000163">
    <property type="protein sequence ID" value="RHG60009.1"/>
    <property type="molecule type" value="Genomic_DNA"/>
</dbReference>
<dbReference type="Proteomes" id="UP000286501">
    <property type="component" value="Unassembled WGS sequence"/>
</dbReference>
<evidence type="ECO:0000313" key="1">
    <source>
        <dbReference type="EMBL" id="RHG60009.1"/>
    </source>
</evidence>
<dbReference type="AlphaFoldDB" id="A0A3R6HTG6"/>
<protein>
    <submittedName>
        <fullName evidence="1">Uncharacterized protein</fullName>
    </submittedName>
</protein>
<name>A0A3R6HTG6_9BACT</name>
<comment type="caution">
    <text evidence="1">The sequence shown here is derived from an EMBL/GenBank/DDBJ whole genome shotgun (WGS) entry which is preliminary data.</text>
</comment>
<feature type="non-terminal residue" evidence="1">
    <location>
        <position position="1"/>
    </location>
</feature>
<gene>
    <name evidence="1" type="ORF">DW250_16300</name>
</gene>
<accession>A0A3R6HTG6</accession>
<reference evidence="1 2" key="1">
    <citation type="submission" date="2018-08" db="EMBL/GenBank/DDBJ databases">
        <title>A genome reference for cultivated species of the human gut microbiota.</title>
        <authorList>
            <person name="Zou Y."/>
            <person name="Xue W."/>
            <person name="Luo G."/>
        </authorList>
    </citation>
    <scope>NUCLEOTIDE SEQUENCE [LARGE SCALE GENOMIC DNA]</scope>
    <source>
        <strain evidence="1 2">AM22-1</strain>
    </source>
</reference>
<dbReference type="RefSeq" id="WP_220432350.1">
    <property type="nucleotide sequence ID" value="NZ_QRIN01000163.1"/>
</dbReference>
<evidence type="ECO:0000313" key="2">
    <source>
        <dbReference type="Proteomes" id="UP000286501"/>
    </source>
</evidence>
<organism evidence="1 2">
    <name type="scientific">Segatella copri</name>
    <dbReference type="NCBI Taxonomy" id="165179"/>
    <lineage>
        <taxon>Bacteria</taxon>
        <taxon>Pseudomonadati</taxon>
        <taxon>Bacteroidota</taxon>
        <taxon>Bacteroidia</taxon>
        <taxon>Bacteroidales</taxon>
        <taxon>Prevotellaceae</taxon>
        <taxon>Segatella</taxon>
    </lineage>
</organism>
<proteinExistence type="predicted"/>